<reference evidence="1" key="2">
    <citation type="journal article" date="2015" name="Data Brief">
        <title>Shoot transcriptome of the giant reed, Arundo donax.</title>
        <authorList>
            <person name="Barrero R.A."/>
            <person name="Guerrero F.D."/>
            <person name="Moolhuijzen P."/>
            <person name="Goolsby J.A."/>
            <person name="Tidwell J."/>
            <person name="Bellgard S.E."/>
            <person name="Bellgard M.I."/>
        </authorList>
    </citation>
    <scope>NUCLEOTIDE SEQUENCE</scope>
    <source>
        <tissue evidence="1">Shoot tissue taken approximately 20 cm above the soil surface</tissue>
    </source>
</reference>
<name>A0A0A9BAV8_ARUDO</name>
<protein>
    <submittedName>
        <fullName evidence="1">Uncharacterized protein</fullName>
    </submittedName>
</protein>
<dbReference type="AlphaFoldDB" id="A0A0A9BAV8"/>
<evidence type="ECO:0000313" key="1">
    <source>
        <dbReference type="EMBL" id="JAD60466.1"/>
    </source>
</evidence>
<dbReference type="EMBL" id="GBRH01237429">
    <property type="protein sequence ID" value="JAD60466.1"/>
    <property type="molecule type" value="Transcribed_RNA"/>
</dbReference>
<sequence>MKEQCLLLRGKMVRLYNPFTQIPHS</sequence>
<accession>A0A0A9BAV8</accession>
<reference evidence="1" key="1">
    <citation type="submission" date="2014-09" db="EMBL/GenBank/DDBJ databases">
        <authorList>
            <person name="Magalhaes I.L.F."/>
            <person name="Oliveira U."/>
            <person name="Santos F.R."/>
            <person name="Vidigal T.H.D.A."/>
            <person name="Brescovit A.D."/>
            <person name="Santos A.J."/>
        </authorList>
    </citation>
    <scope>NUCLEOTIDE SEQUENCE</scope>
    <source>
        <tissue evidence="1">Shoot tissue taken approximately 20 cm above the soil surface</tissue>
    </source>
</reference>
<organism evidence="1">
    <name type="scientific">Arundo donax</name>
    <name type="common">Giant reed</name>
    <name type="synonym">Donax arundinaceus</name>
    <dbReference type="NCBI Taxonomy" id="35708"/>
    <lineage>
        <taxon>Eukaryota</taxon>
        <taxon>Viridiplantae</taxon>
        <taxon>Streptophyta</taxon>
        <taxon>Embryophyta</taxon>
        <taxon>Tracheophyta</taxon>
        <taxon>Spermatophyta</taxon>
        <taxon>Magnoliopsida</taxon>
        <taxon>Liliopsida</taxon>
        <taxon>Poales</taxon>
        <taxon>Poaceae</taxon>
        <taxon>PACMAD clade</taxon>
        <taxon>Arundinoideae</taxon>
        <taxon>Arundineae</taxon>
        <taxon>Arundo</taxon>
    </lineage>
</organism>
<proteinExistence type="predicted"/>